<keyword evidence="7" id="KW-1133">Transmembrane helix</keyword>
<dbReference type="Gene3D" id="3.30.450.40">
    <property type="match status" value="1"/>
</dbReference>
<sequence>MGGGRSELVLTLVCLVALVVILAAEVLWTRQATIGALSVFPISAAGWLLGRRGLSAVLLGGVALRGVAFGLGMVGGLTALSQAAVLPLAGIACYLAASSRSATSAAAEGDRRVRELAFLLRAAERLASSLDAQVVLSLAVKLAAEGVSRPGGGRPARAAYHRLKGQVLRVEAVEDEPEQAGAGFEYPLARDQGALGALRSGRASIVRPDHMTGALAEHVLAQQLQVLALATVRSGDEVHGFLMASARDGPGLDRRELSLLEVLARMTGLALSNAQHMQIQRQHAERMEGLEKVKSHILNLVSHELRSPLTVAVGYVSMLEEEALGPLTHEARSVLPIVMSKLNAMETLVGQMLEVSRLEESALVLKRERLDLREVCRETVDTMRPLVGREHRLKLAEPAQAVMVFADRDRVGTILTNLLSNAIRYSPEGGEVRCEVGQEERGPSVAVSDDGLGIADEDLPRLFTRFGRILTPENRGISGTGLGLYLSRELARQHGGDISVKSKAGSGSTFTLTLPAAPGRREAK</sequence>
<keyword evidence="3" id="KW-0597">Phosphoprotein</keyword>
<dbReference type="EC" id="2.7.13.3" evidence="2"/>
<proteinExistence type="predicted"/>
<dbReference type="InterPro" id="IPR036890">
    <property type="entry name" value="HATPase_C_sf"/>
</dbReference>
<dbReference type="InterPro" id="IPR036097">
    <property type="entry name" value="HisK_dim/P_sf"/>
</dbReference>
<gene>
    <name evidence="9" type="ORF">JF922_11775</name>
</gene>
<feature type="transmembrane region" description="Helical" evidence="7">
    <location>
        <begin position="57"/>
        <end position="80"/>
    </location>
</feature>
<keyword evidence="6" id="KW-0902">Two-component regulatory system</keyword>
<dbReference type="InterPro" id="IPR003661">
    <property type="entry name" value="HisK_dim/P_dom"/>
</dbReference>
<evidence type="ECO:0000256" key="2">
    <source>
        <dbReference type="ARBA" id="ARBA00012438"/>
    </source>
</evidence>
<dbReference type="CDD" id="cd00075">
    <property type="entry name" value="HATPase"/>
    <property type="match status" value="1"/>
</dbReference>
<reference evidence="9" key="1">
    <citation type="submission" date="2020-10" db="EMBL/GenBank/DDBJ databases">
        <title>Ca. Dormibacterota MAGs.</title>
        <authorList>
            <person name="Montgomery K."/>
        </authorList>
    </citation>
    <scope>NUCLEOTIDE SEQUENCE [LARGE SCALE GENOMIC DNA]</scope>
    <source>
        <strain evidence="9">SC8812_S17_10</strain>
    </source>
</reference>
<dbReference type="SUPFAM" id="SSF55874">
    <property type="entry name" value="ATPase domain of HSP90 chaperone/DNA topoisomerase II/histidine kinase"/>
    <property type="match status" value="1"/>
</dbReference>
<dbReference type="SMART" id="SM00387">
    <property type="entry name" value="HATPase_c"/>
    <property type="match status" value="1"/>
</dbReference>
<evidence type="ECO:0000256" key="3">
    <source>
        <dbReference type="ARBA" id="ARBA00022553"/>
    </source>
</evidence>
<dbReference type="SUPFAM" id="SSF47384">
    <property type="entry name" value="Homodimeric domain of signal transducing histidine kinase"/>
    <property type="match status" value="1"/>
</dbReference>
<dbReference type="InterPro" id="IPR029016">
    <property type="entry name" value="GAF-like_dom_sf"/>
</dbReference>
<evidence type="ECO:0000313" key="10">
    <source>
        <dbReference type="Proteomes" id="UP000612893"/>
    </source>
</evidence>
<evidence type="ECO:0000256" key="1">
    <source>
        <dbReference type="ARBA" id="ARBA00000085"/>
    </source>
</evidence>
<dbReference type="CDD" id="cd00082">
    <property type="entry name" value="HisKA"/>
    <property type="match status" value="1"/>
</dbReference>
<dbReference type="InterPro" id="IPR003594">
    <property type="entry name" value="HATPase_dom"/>
</dbReference>
<accession>A0A934NDS4</accession>
<comment type="caution">
    <text evidence="9">The sequence shown here is derived from an EMBL/GenBank/DDBJ whole genome shotgun (WGS) entry which is preliminary data.</text>
</comment>
<dbReference type="SMART" id="SM00388">
    <property type="entry name" value="HisKA"/>
    <property type="match status" value="1"/>
</dbReference>
<dbReference type="SUPFAM" id="SSF55781">
    <property type="entry name" value="GAF domain-like"/>
    <property type="match status" value="1"/>
</dbReference>
<evidence type="ECO:0000259" key="8">
    <source>
        <dbReference type="PROSITE" id="PS50109"/>
    </source>
</evidence>
<keyword evidence="4" id="KW-0808">Transferase</keyword>
<evidence type="ECO:0000313" key="9">
    <source>
        <dbReference type="EMBL" id="MBJ7598747.1"/>
    </source>
</evidence>
<dbReference type="InterPro" id="IPR050736">
    <property type="entry name" value="Sensor_HK_Regulatory"/>
</dbReference>
<dbReference type="InterPro" id="IPR005467">
    <property type="entry name" value="His_kinase_dom"/>
</dbReference>
<dbReference type="EMBL" id="JAEKNR010000124">
    <property type="protein sequence ID" value="MBJ7598747.1"/>
    <property type="molecule type" value="Genomic_DNA"/>
</dbReference>
<name>A0A934NDS4_9BACT</name>
<dbReference type="InterPro" id="IPR004358">
    <property type="entry name" value="Sig_transdc_His_kin-like_C"/>
</dbReference>
<dbReference type="AlphaFoldDB" id="A0A934NDS4"/>
<dbReference type="GO" id="GO:0004673">
    <property type="term" value="F:protein histidine kinase activity"/>
    <property type="evidence" value="ECO:0007669"/>
    <property type="project" value="UniProtKB-EC"/>
</dbReference>
<dbReference type="RefSeq" id="WP_338201953.1">
    <property type="nucleotide sequence ID" value="NZ_JAEKNR010000124.1"/>
</dbReference>
<dbReference type="Pfam" id="PF02518">
    <property type="entry name" value="HATPase_c"/>
    <property type="match status" value="1"/>
</dbReference>
<evidence type="ECO:0000256" key="7">
    <source>
        <dbReference type="SAM" id="Phobius"/>
    </source>
</evidence>
<evidence type="ECO:0000256" key="4">
    <source>
        <dbReference type="ARBA" id="ARBA00022679"/>
    </source>
</evidence>
<organism evidence="9 10">
    <name type="scientific">Candidatus Nephthysia bennettiae</name>
    <dbReference type="NCBI Taxonomy" id="3127016"/>
    <lineage>
        <taxon>Bacteria</taxon>
        <taxon>Bacillati</taxon>
        <taxon>Candidatus Dormiibacterota</taxon>
        <taxon>Candidatus Dormibacteria</taxon>
        <taxon>Candidatus Dormibacterales</taxon>
        <taxon>Candidatus Dormibacteraceae</taxon>
        <taxon>Candidatus Nephthysia</taxon>
    </lineage>
</organism>
<keyword evidence="7" id="KW-0812">Transmembrane</keyword>
<keyword evidence="5 9" id="KW-0418">Kinase</keyword>
<evidence type="ECO:0000256" key="6">
    <source>
        <dbReference type="ARBA" id="ARBA00023012"/>
    </source>
</evidence>
<keyword evidence="10" id="KW-1185">Reference proteome</keyword>
<dbReference type="Gene3D" id="1.10.287.130">
    <property type="match status" value="1"/>
</dbReference>
<dbReference type="GO" id="GO:0000160">
    <property type="term" value="P:phosphorelay signal transduction system"/>
    <property type="evidence" value="ECO:0007669"/>
    <property type="project" value="UniProtKB-KW"/>
</dbReference>
<feature type="domain" description="Histidine kinase" evidence="8">
    <location>
        <begin position="300"/>
        <end position="518"/>
    </location>
</feature>
<evidence type="ECO:0000256" key="5">
    <source>
        <dbReference type="ARBA" id="ARBA00022777"/>
    </source>
</evidence>
<feature type="transmembrane region" description="Helical" evidence="7">
    <location>
        <begin position="33"/>
        <end position="50"/>
    </location>
</feature>
<dbReference type="PRINTS" id="PR00344">
    <property type="entry name" value="BCTRLSENSOR"/>
</dbReference>
<dbReference type="PANTHER" id="PTHR43711">
    <property type="entry name" value="TWO-COMPONENT HISTIDINE KINASE"/>
    <property type="match status" value="1"/>
</dbReference>
<dbReference type="FunFam" id="3.30.565.10:FF:000006">
    <property type="entry name" value="Sensor histidine kinase WalK"/>
    <property type="match status" value="1"/>
</dbReference>
<keyword evidence="7" id="KW-0472">Membrane</keyword>
<protein>
    <recommendedName>
        <fullName evidence="2">histidine kinase</fullName>
        <ecNumber evidence="2">2.7.13.3</ecNumber>
    </recommendedName>
</protein>
<comment type="catalytic activity">
    <reaction evidence="1">
        <text>ATP + protein L-histidine = ADP + protein N-phospho-L-histidine.</text>
        <dbReference type="EC" id="2.7.13.3"/>
    </reaction>
</comment>
<dbReference type="PANTHER" id="PTHR43711:SF1">
    <property type="entry name" value="HISTIDINE KINASE 1"/>
    <property type="match status" value="1"/>
</dbReference>
<dbReference type="Gene3D" id="3.30.565.10">
    <property type="entry name" value="Histidine kinase-like ATPase, C-terminal domain"/>
    <property type="match status" value="1"/>
</dbReference>
<dbReference type="PROSITE" id="PS50109">
    <property type="entry name" value="HIS_KIN"/>
    <property type="match status" value="1"/>
</dbReference>
<dbReference type="Pfam" id="PF00512">
    <property type="entry name" value="HisKA"/>
    <property type="match status" value="1"/>
</dbReference>
<dbReference type="Proteomes" id="UP000612893">
    <property type="component" value="Unassembled WGS sequence"/>
</dbReference>